<evidence type="ECO:0000313" key="3">
    <source>
        <dbReference type="Proteomes" id="UP000234275"/>
    </source>
</evidence>
<feature type="compositionally biased region" description="Basic residues" evidence="1">
    <location>
        <begin position="71"/>
        <end position="80"/>
    </location>
</feature>
<protein>
    <submittedName>
        <fullName evidence="2">Uncharacterized protein</fullName>
    </submittedName>
</protein>
<evidence type="ECO:0000256" key="1">
    <source>
        <dbReference type="SAM" id="MobiDB-lite"/>
    </source>
</evidence>
<sequence>MYSPGCHCCLQISNQHASTQPSQKRTDSQHGQKMPSPETPSLWSACPSKKRIDADGHVGAHSPGRGDAKRQARNKTLRRRHCNQTQIRRISHVALSRRSPTLLPSPAVIPPHLSVSDGLVPRLLTGFLRVSPSLRPCNRLLSTSQLPPFLSVKLPSC</sequence>
<dbReference type="Proteomes" id="UP000234275">
    <property type="component" value="Unassembled WGS sequence"/>
</dbReference>
<dbReference type="AlphaFoldDB" id="A0A2I2FY19"/>
<dbReference type="GeneID" id="36550683"/>
<dbReference type="EMBL" id="MSFO01000007">
    <property type="protein sequence ID" value="PLB45523.1"/>
    <property type="molecule type" value="Genomic_DNA"/>
</dbReference>
<feature type="region of interest" description="Disordered" evidence="1">
    <location>
        <begin position="15"/>
        <end position="80"/>
    </location>
</feature>
<dbReference type="VEuPathDB" id="FungiDB:P170DRAFT_245785"/>
<reference evidence="2 3" key="1">
    <citation type="submission" date="2016-12" db="EMBL/GenBank/DDBJ databases">
        <title>The genomes of Aspergillus section Nigri reveals drivers in fungal speciation.</title>
        <authorList>
            <consortium name="DOE Joint Genome Institute"/>
            <person name="Vesth T.C."/>
            <person name="Nybo J."/>
            <person name="Theobald S."/>
            <person name="Brandl J."/>
            <person name="Frisvad J.C."/>
            <person name="Nielsen K.F."/>
            <person name="Lyhne E.K."/>
            <person name="Kogle M.E."/>
            <person name="Kuo A."/>
            <person name="Riley R."/>
            <person name="Clum A."/>
            <person name="Nolan M."/>
            <person name="Lipzen A."/>
            <person name="Salamov A."/>
            <person name="Henrissat B."/>
            <person name="Wiebenga A."/>
            <person name="De Vries R.P."/>
            <person name="Grigoriev I.V."/>
            <person name="Mortensen U.H."/>
            <person name="Andersen M.R."/>
            <person name="Baker S.E."/>
        </authorList>
    </citation>
    <scope>NUCLEOTIDE SEQUENCE [LARGE SCALE GENOMIC DNA]</scope>
    <source>
        <strain evidence="2 3">IBT 23096</strain>
    </source>
</reference>
<feature type="compositionally biased region" description="Basic and acidic residues" evidence="1">
    <location>
        <begin position="50"/>
        <end position="70"/>
    </location>
</feature>
<keyword evidence="3" id="KW-1185">Reference proteome</keyword>
<comment type="caution">
    <text evidence="2">The sequence shown here is derived from an EMBL/GenBank/DDBJ whole genome shotgun (WGS) entry which is preliminary data.</text>
</comment>
<proteinExistence type="predicted"/>
<name>A0A2I2FY19_9EURO</name>
<accession>A0A2I2FY19</accession>
<gene>
    <name evidence="2" type="ORF">P170DRAFT_245785</name>
</gene>
<organism evidence="2 3">
    <name type="scientific">Aspergillus steynii IBT 23096</name>
    <dbReference type="NCBI Taxonomy" id="1392250"/>
    <lineage>
        <taxon>Eukaryota</taxon>
        <taxon>Fungi</taxon>
        <taxon>Dikarya</taxon>
        <taxon>Ascomycota</taxon>
        <taxon>Pezizomycotina</taxon>
        <taxon>Eurotiomycetes</taxon>
        <taxon>Eurotiomycetidae</taxon>
        <taxon>Eurotiales</taxon>
        <taxon>Aspergillaceae</taxon>
        <taxon>Aspergillus</taxon>
        <taxon>Aspergillus subgen. Circumdati</taxon>
    </lineage>
</organism>
<dbReference type="RefSeq" id="XP_024700825.1">
    <property type="nucleotide sequence ID" value="XM_024842984.1"/>
</dbReference>
<evidence type="ECO:0000313" key="2">
    <source>
        <dbReference type="EMBL" id="PLB45523.1"/>
    </source>
</evidence>